<feature type="domain" description="Ribosomal RNA small subunit methyltransferase E methyltransferase" evidence="11">
    <location>
        <begin position="76"/>
        <end position="229"/>
    </location>
</feature>
<dbReference type="PANTHER" id="PTHR30027">
    <property type="entry name" value="RIBOSOMAL RNA SMALL SUBUNIT METHYLTRANSFERASE E"/>
    <property type="match status" value="1"/>
</dbReference>
<dbReference type="GO" id="GO:0070042">
    <property type="term" value="F:rRNA (uridine-N3-)-methyltransferase activity"/>
    <property type="evidence" value="ECO:0007669"/>
    <property type="project" value="TreeGrafter"/>
</dbReference>
<evidence type="ECO:0000256" key="1">
    <source>
        <dbReference type="ARBA" id="ARBA00004496"/>
    </source>
</evidence>
<evidence type="ECO:0000256" key="9">
    <source>
        <dbReference type="ARBA" id="ARBA00047944"/>
    </source>
</evidence>
<evidence type="ECO:0000256" key="5">
    <source>
        <dbReference type="ARBA" id="ARBA00022603"/>
    </source>
</evidence>
<dbReference type="Pfam" id="PF20260">
    <property type="entry name" value="PUA_4"/>
    <property type="match status" value="1"/>
</dbReference>
<gene>
    <name evidence="13" type="ORF">ETF27_09725</name>
</gene>
<evidence type="ECO:0000259" key="12">
    <source>
        <dbReference type="Pfam" id="PF20260"/>
    </source>
</evidence>
<accession>A0A5C8GB25</accession>
<dbReference type="PANTHER" id="PTHR30027:SF3">
    <property type="entry name" value="16S RRNA (URACIL(1498)-N(3))-METHYLTRANSFERASE"/>
    <property type="match status" value="1"/>
</dbReference>
<evidence type="ECO:0000256" key="7">
    <source>
        <dbReference type="ARBA" id="ARBA00022691"/>
    </source>
</evidence>
<keyword evidence="6 10" id="KW-0808">Transferase</keyword>
<dbReference type="EMBL" id="SDIK01000080">
    <property type="protein sequence ID" value="TXJ59145.1"/>
    <property type="molecule type" value="Genomic_DNA"/>
</dbReference>
<dbReference type="SUPFAM" id="SSF75217">
    <property type="entry name" value="alpha/beta knot"/>
    <property type="match status" value="1"/>
</dbReference>
<dbReference type="InterPro" id="IPR015947">
    <property type="entry name" value="PUA-like_sf"/>
</dbReference>
<sequence>MKETHFFYVPKTTETDELPREEAIHAAKVLRLKPGDDIYLMDGVGNFYHAQMNLATAKHCLYEIKEILPQQPTWKGHIHLAIAPTKDMGRMEWLVEKATEIGFDEISFLNCQFSERHILKTERVERIVISAMKQSRKAWKPKINSMINLTDFIKTNTSRNKFICHCYPEIKRRDLFEQLSPLTDDVLVMIGPEGDFSVAEVEAAMAMGFNSASLGNSRLRTETAGISAIMQANLKLRK</sequence>
<evidence type="ECO:0000256" key="10">
    <source>
        <dbReference type="PIRNR" id="PIRNR015601"/>
    </source>
</evidence>
<feature type="domain" description="Ribosomal RNA small subunit methyltransferase E PUA-like" evidence="12">
    <location>
        <begin position="18"/>
        <end position="60"/>
    </location>
</feature>
<evidence type="ECO:0000256" key="3">
    <source>
        <dbReference type="ARBA" id="ARBA00022490"/>
    </source>
</evidence>
<name>A0A5C8GB25_9BACT</name>
<evidence type="ECO:0000256" key="4">
    <source>
        <dbReference type="ARBA" id="ARBA00022552"/>
    </source>
</evidence>
<dbReference type="EC" id="2.1.1.193" evidence="10"/>
<evidence type="ECO:0000256" key="2">
    <source>
        <dbReference type="ARBA" id="ARBA00005528"/>
    </source>
</evidence>
<keyword evidence="5 10" id="KW-0489">Methyltransferase</keyword>
<dbReference type="InterPro" id="IPR046887">
    <property type="entry name" value="RsmE_PUA-like"/>
</dbReference>
<organism evidence="13 14">
    <name type="scientific">Prevotella brunnea</name>
    <dbReference type="NCBI Taxonomy" id="2508867"/>
    <lineage>
        <taxon>Bacteria</taxon>
        <taxon>Pseudomonadati</taxon>
        <taxon>Bacteroidota</taxon>
        <taxon>Bacteroidia</taxon>
        <taxon>Bacteroidales</taxon>
        <taxon>Prevotellaceae</taxon>
        <taxon>Prevotella</taxon>
    </lineage>
</organism>
<reference evidence="14" key="1">
    <citation type="submission" date="2019-05" db="EMBL/GenBank/DDBJ databases">
        <title>Prevotella brunnea sp. nov., isolated from a wound of a patient.</title>
        <authorList>
            <person name="Buhl M."/>
        </authorList>
    </citation>
    <scope>NUCLEOTIDE SEQUENCE [LARGE SCALE GENOMIC DNA]</scope>
    <source>
        <strain evidence="14">A2672</strain>
    </source>
</reference>
<keyword evidence="7 10" id="KW-0949">S-adenosyl-L-methionine</keyword>
<dbReference type="SUPFAM" id="SSF88697">
    <property type="entry name" value="PUA domain-like"/>
    <property type="match status" value="1"/>
</dbReference>
<dbReference type="PIRSF" id="PIRSF015601">
    <property type="entry name" value="MTase_slr0722"/>
    <property type="match status" value="1"/>
</dbReference>
<dbReference type="Gene3D" id="3.40.1280.10">
    <property type="match status" value="1"/>
</dbReference>
<dbReference type="CDD" id="cd18084">
    <property type="entry name" value="RsmE-like"/>
    <property type="match status" value="1"/>
</dbReference>
<dbReference type="RefSeq" id="WP_130828887.1">
    <property type="nucleotide sequence ID" value="NZ_SDIK01000080.1"/>
</dbReference>
<dbReference type="NCBIfam" id="NF008702">
    <property type="entry name" value="PRK11713.6-1"/>
    <property type="match status" value="1"/>
</dbReference>
<keyword evidence="4 10" id="KW-0698">rRNA processing</keyword>
<dbReference type="InterPro" id="IPR006700">
    <property type="entry name" value="RsmE"/>
</dbReference>
<dbReference type="GO" id="GO:0005737">
    <property type="term" value="C:cytoplasm"/>
    <property type="evidence" value="ECO:0007669"/>
    <property type="project" value="UniProtKB-SubCell"/>
</dbReference>
<dbReference type="InterPro" id="IPR029026">
    <property type="entry name" value="tRNA_m1G_MTases_N"/>
</dbReference>
<evidence type="ECO:0000256" key="6">
    <source>
        <dbReference type="ARBA" id="ARBA00022679"/>
    </source>
</evidence>
<dbReference type="GO" id="GO:0070475">
    <property type="term" value="P:rRNA base methylation"/>
    <property type="evidence" value="ECO:0007669"/>
    <property type="project" value="TreeGrafter"/>
</dbReference>
<keyword evidence="14" id="KW-1185">Reference proteome</keyword>
<evidence type="ECO:0000259" key="11">
    <source>
        <dbReference type="Pfam" id="PF04452"/>
    </source>
</evidence>
<comment type="function">
    <text evidence="8 10">Specifically methylates the N3 position of the uracil ring of uridine 1498 (m3U1498) in 16S rRNA. Acts on the fully assembled 30S ribosomal subunit.</text>
</comment>
<dbReference type="NCBIfam" id="TIGR00046">
    <property type="entry name" value="RsmE family RNA methyltransferase"/>
    <property type="match status" value="1"/>
</dbReference>
<comment type="catalytic activity">
    <reaction evidence="9 10">
        <text>uridine(1498) in 16S rRNA + S-adenosyl-L-methionine = N(3)-methyluridine(1498) in 16S rRNA + S-adenosyl-L-homocysteine + H(+)</text>
        <dbReference type="Rhea" id="RHEA:42920"/>
        <dbReference type="Rhea" id="RHEA-COMP:10283"/>
        <dbReference type="Rhea" id="RHEA-COMP:10284"/>
        <dbReference type="ChEBI" id="CHEBI:15378"/>
        <dbReference type="ChEBI" id="CHEBI:57856"/>
        <dbReference type="ChEBI" id="CHEBI:59789"/>
        <dbReference type="ChEBI" id="CHEBI:65315"/>
        <dbReference type="ChEBI" id="CHEBI:74502"/>
        <dbReference type="EC" id="2.1.1.193"/>
    </reaction>
</comment>
<protein>
    <recommendedName>
        <fullName evidence="10">Ribosomal RNA small subunit methyltransferase E</fullName>
        <ecNumber evidence="10">2.1.1.193</ecNumber>
    </recommendedName>
</protein>
<dbReference type="OrthoDB" id="9815641at2"/>
<comment type="subcellular location">
    <subcellularLocation>
        <location evidence="1 10">Cytoplasm</location>
    </subcellularLocation>
</comment>
<keyword evidence="3 10" id="KW-0963">Cytoplasm</keyword>
<proteinExistence type="inferred from homology"/>
<dbReference type="Proteomes" id="UP000321612">
    <property type="component" value="Unassembled WGS sequence"/>
</dbReference>
<dbReference type="InterPro" id="IPR029028">
    <property type="entry name" value="Alpha/beta_knot_MTases"/>
</dbReference>
<dbReference type="AlphaFoldDB" id="A0A5C8GB25"/>
<dbReference type="Pfam" id="PF04452">
    <property type="entry name" value="Methyltrans_RNA"/>
    <property type="match status" value="1"/>
</dbReference>
<dbReference type="InterPro" id="IPR046886">
    <property type="entry name" value="RsmE_MTase_dom"/>
</dbReference>
<dbReference type="Gene3D" id="2.40.240.20">
    <property type="entry name" value="Hypothetical PUA domain-like, domain 1"/>
    <property type="match status" value="1"/>
</dbReference>
<comment type="similarity">
    <text evidence="2 10">Belongs to the RNA methyltransferase RsmE family.</text>
</comment>
<evidence type="ECO:0000256" key="8">
    <source>
        <dbReference type="ARBA" id="ARBA00025699"/>
    </source>
</evidence>
<evidence type="ECO:0000313" key="13">
    <source>
        <dbReference type="EMBL" id="TXJ59145.1"/>
    </source>
</evidence>
<comment type="caution">
    <text evidence="13">The sequence shown here is derived from an EMBL/GenBank/DDBJ whole genome shotgun (WGS) entry which is preliminary data.</text>
</comment>
<evidence type="ECO:0000313" key="14">
    <source>
        <dbReference type="Proteomes" id="UP000321612"/>
    </source>
</evidence>